<organism evidence="2 3">
    <name type="scientific">Cryptococcus gattii EJB2</name>
    <dbReference type="NCBI Taxonomy" id="1296103"/>
    <lineage>
        <taxon>Eukaryota</taxon>
        <taxon>Fungi</taxon>
        <taxon>Dikarya</taxon>
        <taxon>Basidiomycota</taxon>
        <taxon>Agaricomycotina</taxon>
        <taxon>Tremellomycetes</taxon>
        <taxon>Tremellales</taxon>
        <taxon>Cryptococcaceae</taxon>
        <taxon>Cryptococcus</taxon>
        <taxon>Cryptococcus gattii species complex</taxon>
    </lineage>
</organism>
<evidence type="ECO:0000313" key="2">
    <source>
        <dbReference type="EMBL" id="KIR76789.1"/>
    </source>
</evidence>
<name>A0ABR5BMD7_9TREE</name>
<protein>
    <submittedName>
        <fullName evidence="2">Uncharacterized protein</fullName>
    </submittedName>
</protein>
<evidence type="ECO:0000256" key="1">
    <source>
        <dbReference type="SAM" id="MobiDB-lite"/>
    </source>
</evidence>
<dbReference type="Proteomes" id="UP000054272">
    <property type="component" value="Unassembled WGS sequence"/>
</dbReference>
<sequence>MEMSFRPMIWITLRGFERYCPIRLSTDDGKSIKRLEIALRVPILLIVAAAAATSDFSPVSPQSSNNSPLLRGIPSENHVHVDGDAKKADITLHHRKHYHGGRYSVKAKVTESADEADNKRGTSTTVQEAEWDEALMVMEVQAMSRRVEGQEMEQRLLSHLEAENQPAKLMTSQVREDLLKGIKDIVTATVKSMLPSHGTTQDQAVIGSVNPEERPSG</sequence>
<accession>A0ABR5BMD7</accession>
<evidence type="ECO:0000313" key="3">
    <source>
        <dbReference type="Proteomes" id="UP000054272"/>
    </source>
</evidence>
<reference evidence="2 3" key="1">
    <citation type="submission" date="2015-01" db="EMBL/GenBank/DDBJ databases">
        <title>The Genome Sequence of Cryptococcus gattii EJB2.</title>
        <authorList>
            <consortium name="The Broad Institute Genomics Platform"/>
            <person name="Cuomo C."/>
            <person name="Litvintseva A."/>
            <person name="Chen Y."/>
            <person name="Heitman J."/>
            <person name="Sun S."/>
            <person name="Springer D."/>
            <person name="Dromer F."/>
            <person name="Young S."/>
            <person name="Zeng Q."/>
            <person name="Gargeya S."/>
            <person name="Abouelleil A."/>
            <person name="Alvarado L."/>
            <person name="Chapman S.B."/>
            <person name="Gainer-Dewar J."/>
            <person name="Goldberg J."/>
            <person name="Griggs A."/>
            <person name="Gujja S."/>
            <person name="Hansen M."/>
            <person name="Howarth C."/>
            <person name="Imamovic A."/>
            <person name="Larimer J."/>
            <person name="Murphy C."/>
            <person name="Naylor J."/>
            <person name="Pearson M."/>
            <person name="Priest M."/>
            <person name="Roberts A."/>
            <person name="Saif S."/>
            <person name="Shea T."/>
            <person name="Sykes S."/>
            <person name="Wortman J."/>
            <person name="Nusbaum C."/>
            <person name="Birren B."/>
        </authorList>
    </citation>
    <scope>NUCLEOTIDE SEQUENCE [LARGE SCALE GENOMIC DNA]</scope>
    <source>
        <strain evidence="2 3">EJB2</strain>
    </source>
</reference>
<feature type="region of interest" description="Disordered" evidence="1">
    <location>
        <begin position="194"/>
        <end position="217"/>
    </location>
</feature>
<gene>
    <name evidence="2" type="ORF">I306_06221</name>
</gene>
<proteinExistence type="predicted"/>
<dbReference type="EMBL" id="KN848773">
    <property type="protein sequence ID" value="KIR76789.1"/>
    <property type="molecule type" value="Genomic_DNA"/>
</dbReference>
<keyword evidence="3" id="KW-1185">Reference proteome</keyword>